<protein>
    <recommendedName>
        <fullName evidence="3">Ankyrin repeat-containing domain containing protein</fullName>
    </recommendedName>
</protein>
<evidence type="ECO:0000313" key="2">
    <source>
        <dbReference type="Proteomes" id="UP000237105"/>
    </source>
</evidence>
<name>A0A2P5AXS5_PARAD</name>
<dbReference type="OrthoDB" id="1184650at2759"/>
<sequence length="98" mass="10624">MKLATQLSTIYASLAGSPRATVALISKRPTFTNIGDDEGRTPLLVAVKLGSKIRDLMWYLTLKTTDEEPSRPFTGPHAGDLVIRLAASGYVGKREHIA</sequence>
<reference evidence="2" key="1">
    <citation type="submission" date="2016-06" db="EMBL/GenBank/DDBJ databases">
        <title>Parallel loss of symbiosis genes in relatives of nitrogen-fixing non-legume Parasponia.</title>
        <authorList>
            <person name="Van Velzen R."/>
            <person name="Holmer R."/>
            <person name="Bu F."/>
            <person name="Rutten L."/>
            <person name="Van Zeijl A."/>
            <person name="Liu W."/>
            <person name="Santuari L."/>
            <person name="Cao Q."/>
            <person name="Sharma T."/>
            <person name="Shen D."/>
            <person name="Roswanjaya Y."/>
            <person name="Wardhani T."/>
            <person name="Kalhor M.S."/>
            <person name="Jansen J."/>
            <person name="Van den Hoogen J."/>
            <person name="Gungor B."/>
            <person name="Hartog M."/>
            <person name="Hontelez J."/>
            <person name="Verver J."/>
            <person name="Yang W.-C."/>
            <person name="Schijlen E."/>
            <person name="Repin R."/>
            <person name="Schilthuizen M."/>
            <person name="Schranz E."/>
            <person name="Heidstra R."/>
            <person name="Miyata K."/>
            <person name="Fedorova E."/>
            <person name="Kohlen W."/>
            <person name="Bisseling T."/>
            <person name="Smit S."/>
            <person name="Geurts R."/>
        </authorList>
    </citation>
    <scope>NUCLEOTIDE SEQUENCE [LARGE SCALE GENOMIC DNA]</scope>
    <source>
        <strain evidence="2">cv. WU1-14</strain>
    </source>
</reference>
<accession>A0A2P5AXS5</accession>
<dbReference type="EMBL" id="JXTB01000418">
    <property type="protein sequence ID" value="PON41296.1"/>
    <property type="molecule type" value="Genomic_DNA"/>
</dbReference>
<gene>
    <name evidence="1" type="ORF">PanWU01x14_290530</name>
</gene>
<proteinExistence type="predicted"/>
<dbReference type="Proteomes" id="UP000237105">
    <property type="component" value="Unassembled WGS sequence"/>
</dbReference>
<dbReference type="AlphaFoldDB" id="A0A2P5AXS5"/>
<comment type="caution">
    <text evidence="1">The sequence shown here is derived from an EMBL/GenBank/DDBJ whole genome shotgun (WGS) entry which is preliminary data.</text>
</comment>
<evidence type="ECO:0008006" key="3">
    <source>
        <dbReference type="Google" id="ProtNLM"/>
    </source>
</evidence>
<keyword evidence="2" id="KW-1185">Reference proteome</keyword>
<organism evidence="1 2">
    <name type="scientific">Parasponia andersonii</name>
    <name type="common">Sponia andersonii</name>
    <dbReference type="NCBI Taxonomy" id="3476"/>
    <lineage>
        <taxon>Eukaryota</taxon>
        <taxon>Viridiplantae</taxon>
        <taxon>Streptophyta</taxon>
        <taxon>Embryophyta</taxon>
        <taxon>Tracheophyta</taxon>
        <taxon>Spermatophyta</taxon>
        <taxon>Magnoliopsida</taxon>
        <taxon>eudicotyledons</taxon>
        <taxon>Gunneridae</taxon>
        <taxon>Pentapetalae</taxon>
        <taxon>rosids</taxon>
        <taxon>fabids</taxon>
        <taxon>Rosales</taxon>
        <taxon>Cannabaceae</taxon>
        <taxon>Parasponia</taxon>
    </lineage>
</organism>
<evidence type="ECO:0000313" key="1">
    <source>
        <dbReference type="EMBL" id="PON41296.1"/>
    </source>
</evidence>